<protein>
    <submittedName>
        <fullName evidence="2">Uncharacterized protein</fullName>
    </submittedName>
</protein>
<feature type="compositionally biased region" description="Low complexity" evidence="1">
    <location>
        <begin position="92"/>
        <end position="106"/>
    </location>
</feature>
<name>A0A9K3DKG4_HELAN</name>
<reference evidence="2" key="2">
    <citation type="submission" date="2020-06" db="EMBL/GenBank/DDBJ databases">
        <title>Helianthus annuus Genome sequencing and assembly Release 2.</title>
        <authorList>
            <person name="Gouzy J."/>
            <person name="Langlade N."/>
            <person name="Munos S."/>
        </authorList>
    </citation>
    <scope>NUCLEOTIDE SEQUENCE</scope>
    <source>
        <tissue evidence="2">Leaves</tissue>
    </source>
</reference>
<dbReference type="EMBL" id="MNCJ02000332">
    <property type="protein sequence ID" value="KAF5755511.1"/>
    <property type="molecule type" value="Genomic_DNA"/>
</dbReference>
<dbReference type="Gramene" id="mRNA:HanXRQr2_Chr17g0803621">
    <property type="protein sequence ID" value="CDS:HanXRQr2_Chr17g0803621.1"/>
    <property type="gene ID" value="HanXRQr2_Chr17g0803621"/>
</dbReference>
<evidence type="ECO:0000256" key="1">
    <source>
        <dbReference type="SAM" id="MobiDB-lite"/>
    </source>
</evidence>
<dbReference type="Proteomes" id="UP000215914">
    <property type="component" value="Unassembled WGS sequence"/>
</dbReference>
<proteinExistence type="predicted"/>
<feature type="compositionally biased region" description="Basic residues" evidence="1">
    <location>
        <begin position="119"/>
        <end position="129"/>
    </location>
</feature>
<keyword evidence="3" id="KW-1185">Reference proteome</keyword>
<feature type="compositionally biased region" description="Acidic residues" evidence="1">
    <location>
        <begin position="71"/>
        <end position="91"/>
    </location>
</feature>
<sequence length="201" mass="22959">MLLAFGYSEEDVVVYHFRVPGKYLIVGLRPLGTDNDILRMISYVETNKVLDVYIQHVSRFSKKDVEKEPEYVDLSDEGSYEDSDQQDEDSESYSVDGSYEGSCEGSAGEGEKAEGVHTTPRKRVKSFHRKSVKAKSRKDRTIQVLVIKLVIPLQNKNPIHYLTNLQKPYKTIVVHMDQTYKTPTYGPNLQNPQTKVNPQQT</sequence>
<evidence type="ECO:0000313" key="2">
    <source>
        <dbReference type="EMBL" id="KAF5755511.1"/>
    </source>
</evidence>
<accession>A0A9K3DKG4</accession>
<dbReference type="AlphaFoldDB" id="A0A9K3DKG4"/>
<reference evidence="2" key="1">
    <citation type="journal article" date="2017" name="Nature">
        <title>The sunflower genome provides insights into oil metabolism, flowering and Asterid evolution.</title>
        <authorList>
            <person name="Badouin H."/>
            <person name="Gouzy J."/>
            <person name="Grassa C.J."/>
            <person name="Murat F."/>
            <person name="Staton S.E."/>
            <person name="Cottret L."/>
            <person name="Lelandais-Briere C."/>
            <person name="Owens G.L."/>
            <person name="Carrere S."/>
            <person name="Mayjonade B."/>
            <person name="Legrand L."/>
            <person name="Gill N."/>
            <person name="Kane N.C."/>
            <person name="Bowers J.E."/>
            <person name="Hubner S."/>
            <person name="Bellec A."/>
            <person name="Berard A."/>
            <person name="Berges H."/>
            <person name="Blanchet N."/>
            <person name="Boniface M.C."/>
            <person name="Brunel D."/>
            <person name="Catrice O."/>
            <person name="Chaidir N."/>
            <person name="Claudel C."/>
            <person name="Donnadieu C."/>
            <person name="Faraut T."/>
            <person name="Fievet G."/>
            <person name="Helmstetter N."/>
            <person name="King M."/>
            <person name="Knapp S.J."/>
            <person name="Lai Z."/>
            <person name="Le Paslier M.C."/>
            <person name="Lippi Y."/>
            <person name="Lorenzon L."/>
            <person name="Mandel J.R."/>
            <person name="Marage G."/>
            <person name="Marchand G."/>
            <person name="Marquand E."/>
            <person name="Bret-Mestries E."/>
            <person name="Morien E."/>
            <person name="Nambeesan S."/>
            <person name="Nguyen T."/>
            <person name="Pegot-Espagnet P."/>
            <person name="Pouilly N."/>
            <person name="Raftis F."/>
            <person name="Sallet E."/>
            <person name="Schiex T."/>
            <person name="Thomas J."/>
            <person name="Vandecasteele C."/>
            <person name="Vares D."/>
            <person name="Vear F."/>
            <person name="Vautrin S."/>
            <person name="Crespi M."/>
            <person name="Mangin B."/>
            <person name="Burke J.M."/>
            <person name="Salse J."/>
            <person name="Munos S."/>
            <person name="Vincourt P."/>
            <person name="Rieseberg L.H."/>
            <person name="Langlade N.B."/>
        </authorList>
    </citation>
    <scope>NUCLEOTIDE SEQUENCE</scope>
    <source>
        <tissue evidence="2">Leaves</tissue>
    </source>
</reference>
<organism evidence="2 3">
    <name type="scientific">Helianthus annuus</name>
    <name type="common">Common sunflower</name>
    <dbReference type="NCBI Taxonomy" id="4232"/>
    <lineage>
        <taxon>Eukaryota</taxon>
        <taxon>Viridiplantae</taxon>
        <taxon>Streptophyta</taxon>
        <taxon>Embryophyta</taxon>
        <taxon>Tracheophyta</taxon>
        <taxon>Spermatophyta</taxon>
        <taxon>Magnoliopsida</taxon>
        <taxon>eudicotyledons</taxon>
        <taxon>Gunneridae</taxon>
        <taxon>Pentapetalae</taxon>
        <taxon>asterids</taxon>
        <taxon>campanulids</taxon>
        <taxon>Asterales</taxon>
        <taxon>Asteraceae</taxon>
        <taxon>Asteroideae</taxon>
        <taxon>Heliantheae alliance</taxon>
        <taxon>Heliantheae</taxon>
        <taxon>Helianthus</taxon>
    </lineage>
</organism>
<gene>
    <name evidence="2" type="ORF">HanXRQr2_Chr17g0803621</name>
</gene>
<comment type="caution">
    <text evidence="2">The sequence shown here is derived from an EMBL/GenBank/DDBJ whole genome shotgun (WGS) entry which is preliminary data.</text>
</comment>
<feature type="region of interest" description="Disordered" evidence="1">
    <location>
        <begin position="68"/>
        <end position="129"/>
    </location>
</feature>
<evidence type="ECO:0000313" key="3">
    <source>
        <dbReference type="Proteomes" id="UP000215914"/>
    </source>
</evidence>